<protein>
    <recommendedName>
        <fullName evidence="4">F-box domain-containing protein</fullName>
    </recommendedName>
</protein>
<feature type="compositionally biased region" description="Basic and acidic residues" evidence="1">
    <location>
        <begin position="71"/>
        <end position="87"/>
    </location>
</feature>
<dbReference type="SUPFAM" id="SSF52047">
    <property type="entry name" value="RNI-like"/>
    <property type="match status" value="1"/>
</dbReference>
<dbReference type="EMBL" id="JADNYJ010000069">
    <property type="protein sequence ID" value="KAF8892313.1"/>
    <property type="molecule type" value="Genomic_DNA"/>
</dbReference>
<evidence type="ECO:0000313" key="3">
    <source>
        <dbReference type="Proteomes" id="UP000724874"/>
    </source>
</evidence>
<comment type="caution">
    <text evidence="2">The sequence shown here is derived from an EMBL/GenBank/DDBJ whole genome shotgun (WGS) entry which is preliminary data.</text>
</comment>
<evidence type="ECO:0000313" key="2">
    <source>
        <dbReference type="EMBL" id="KAF8892313.1"/>
    </source>
</evidence>
<dbReference type="Gene3D" id="3.80.10.10">
    <property type="entry name" value="Ribonuclease Inhibitor"/>
    <property type="match status" value="1"/>
</dbReference>
<dbReference type="OrthoDB" id="2269034at2759"/>
<organism evidence="2 3">
    <name type="scientific">Gymnopilus junonius</name>
    <name type="common">Spectacular rustgill mushroom</name>
    <name type="synonym">Gymnopilus spectabilis subsp. junonius</name>
    <dbReference type="NCBI Taxonomy" id="109634"/>
    <lineage>
        <taxon>Eukaryota</taxon>
        <taxon>Fungi</taxon>
        <taxon>Dikarya</taxon>
        <taxon>Basidiomycota</taxon>
        <taxon>Agaricomycotina</taxon>
        <taxon>Agaricomycetes</taxon>
        <taxon>Agaricomycetidae</taxon>
        <taxon>Agaricales</taxon>
        <taxon>Agaricineae</taxon>
        <taxon>Hymenogastraceae</taxon>
        <taxon>Gymnopilus</taxon>
    </lineage>
</organism>
<reference evidence="2" key="1">
    <citation type="submission" date="2020-11" db="EMBL/GenBank/DDBJ databases">
        <authorList>
            <consortium name="DOE Joint Genome Institute"/>
            <person name="Ahrendt S."/>
            <person name="Riley R."/>
            <person name="Andreopoulos W."/>
            <person name="LaButti K."/>
            <person name="Pangilinan J."/>
            <person name="Ruiz-duenas F.J."/>
            <person name="Barrasa J.M."/>
            <person name="Sanchez-Garcia M."/>
            <person name="Camarero S."/>
            <person name="Miyauchi S."/>
            <person name="Serrano A."/>
            <person name="Linde D."/>
            <person name="Babiker R."/>
            <person name="Drula E."/>
            <person name="Ayuso-Fernandez I."/>
            <person name="Pacheco R."/>
            <person name="Padilla G."/>
            <person name="Ferreira P."/>
            <person name="Barriuso J."/>
            <person name="Kellner H."/>
            <person name="Castanera R."/>
            <person name="Alfaro M."/>
            <person name="Ramirez L."/>
            <person name="Pisabarro A.G."/>
            <person name="Kuo A."/>
            <person name="Tritt A."/>
            <person name="Lipzen A."/>
            <person name="He G."/>
            <person name="Yan M."/>
            <person name="Ng V."/>
            <person name="Cullen D."/>
            <person name="Martin F."/>
            <person name="Rosso M.-N."/>
            <person name="Henrissat B."/>
            <person name="Hibbett D."/>
            <person name="Martinez A.T."/>
            <person name="Grigoriev I.V."/>
        </authorList>
    </citation>
    <scope>NUCLEOTIDE SEQUENCE</scope>
    <source>
        <strain evidence="2">AH 44721</strain>
    </source>
</reference>
<dbReference type="AlphaFoldDB" id="A0A9P5NL44"/>
<feature type="region of interest" description="Disordered" evidence="1">
    <location>
        <begin position="1"/>
        <end position="50"/>
    </location>
</feature>
<accession>A0A9P5NL44</accession>
<feature type="region of interest" description="Disordered" evidence="1">
    <location>
        <begin position="64"/>
        <end position="87"/>
    </location>
</feature>
<dbReference type="InterPro" id="IPR032675">
    <property type="entry name" value="LRR_dom_sf"/>
</dbReference>
<sequence>MFARPKSLRPTGAKKVVKASSGEKKATTAIKKSPPGEQTKSQAPRKGKVDLFDPASELGRLLRSNFSPTDSQKDEMDQLKTSLDKEARESDRLAVQKRAEILQHESTISRLREEVANLEEKAKKARNNIACASSLLSPIRVLPAEIMGEIFVACLDTEIRPVPLPFVLCRVCTAWRAIARATPALWSKLFIHKPMRFEALTKFATRWFSLSGELPLSLSVLQCNSGSVLLSRPPERDVNDKDVVPLVWERIESLDMRVAFWHEAESFLGSMACVLTKLKYLTVEFQHFEVTQLSQSPSFPRIRRFRLLRTAAGMRGSSTVQDATHFHMPWAQLTHLHMEQLPIRPEVWRSFFRTCRGLVQGSFMLSEDSFPEGQMDLVAFPFLHSLEITFKNNGNWSILKWLEFPSLRSLSIGSMEGLGVWNEVALMNLQAHRLETFTLFKVKVRSAALNEFLHQTPALESLLVHLPLNYMSLLKELTILNDDGSAEQAASNVFLPKLTKLSIYHWRSVEKSMDLDVKVLLEMIKIRFSPSDRHPSTSPGRSLERISVWAWRSGLKFESLKASLRQEKKEGLKLFVGVSPGGYHFQSKLDW</sequence>
<dbReference type="SUPFAM" id="SSF81383">
    <property type="entry name" value="F-box domain"/>
    <property type="match status" value="1"/>
</dbReference>
<dbReference type="InterPro" id="IPR036047">
    <property type="entry name" value="F-box-like_dom_sf"/>
</dbReference>
<name>A0A9P5NL44_GYMJU</name>
<evidence type="ECO:0008006" key="4">
    <source>
        <dbReference type="Google" id="ProtNLM"/>
    </source>
</evidence>
<gene>
    <name evidence="2" type="ORF">CPB84DRAFT_1711062</name>
</gene>
<dbReference type="Proteomes" id="UP000724874">
    <property type="component" value="Unassembled WGS sequence"/>
</dbReference>
<evidence type="ECO:0000256" key="1">
    <source>
        <dbReference type="SAM" id="MobiDB-lite"/>
    </source>
</evidence>
<keyword evidence="3" id="KW-1185">Reference proteome</keyword>
<proteinExistence type="predicted"/>